<dbReference type="PROSITE" id="PS00174">
    <property type="entry name" value="P_GLUCOSE_ISOMERASE_2"/>
    <property type="match status" value="1"/>
</dbReference>
<evidence type="ECO:0000256" key="9">
    <source>
        <dbReference type="SAM" id="SignalP"/>
    </source>
</evidence>
<evidence type="ECO:0000256" key="2">
    <source>
        <dbReference type="ARBA" id="ARBA00006604"/>
    </source>
</evidence>
<dbReference type="AlphaFoldDB" id="A0A9N8H4Q2"/>
<gene>
    <name evidence="10" type="ORF">SEMRO_120_G058570.1</name>
</gene>
<keyword evidence="11" id="KW-1185">Reference proteome</keyword>
<feature type="signal peptide" evidence="9">
    <location>
        <begin position="1"/>
        <end position="23"/>
    </location>
</feature>
<dbReference type="GO" id="GO:0006094">
    <property type="term" value="P:gluconeogenesis"/>
    <property type="evidence" value="ECO:0007669"/>
    <property type="project" value="UniProtKB-KW"/>
</dbReference>
<dbReference type="InterPro" id="IPR046348">
    <property type="entry name" value="SIS_dom_sf"/>
</dbReference>
<dbReference type="InterPro" id="IPR001672">
    <property type="entry name" value="G6P_Isomerase"/>
</dbReference>
<dbReference type="Proteomes" id="UP001153069">
    <property type="component" value="Unassembled WGS sequence"/>
</dbReference>
<accession>A0A9N8H4Q2</accession>
<dbReference type="Pfam" id="PF00342">
    <property type="entry name" value="PGI"/>
    <property type="match status" value="1"/>
</dbReference>
<dbReference type="InterPro" id="IPR035476">
    <property type="entry name" value="SIS_PGI_1"/>
</dbReference>
<dbReference type="OrthoDB" id="5831190at2759"/>
<evidence type="ECO:0000313" key="10">
    <source>
        <dbReference type="EMBL" id="CAB9501863.1"/>
    </source>
</evidence>
<dbReference type="InterPro" id="IPR023096">
    <property type="entry name" value="G6P_Isomerase_C"/>
</dbReference>
<dbReference type="SUPFAM" id="SSF53697">
    <property type="entry name" value="SIS domain"/>
    <property type="match status" value="1"/>
</dbReference>
<dbReference type="GO" id="GO:0004347">
    <property type="term" value="F:glucose-6-phosphate isomerase activity"/>
    <property type="evidence" value="ECO:0007669"/>
    <property type="project" value="UniProtKB-EC"/>
</dbReference>
<dbReference type="PROSITE" id="PS00765">
    <property type="entry name" value="P_GLUCOSE_ISOMERASE_1"/>
    <property type="match status" value="1"/>
</dbReference>
<dbReference type="GO" id="GO:0006096">
    <property type="term" value="P:glycolytic process"/>
    <property type="evidence" value="ECO:0007669"/>
    <property type="project" value="UniProtKB-KW"/>
</dbReference>
<sequence>MNLSPWAVGYFVFVSSLSSSVTANNGNSSNNKGFISRPAFLPKEHTKDIPKTGDFDRMSYAQWTLKCTDVPQFDALEAAAASFRTDDKLHLRNLCNDSARCAGLTAVHMNEGGRRRLHLDYSRQQVTGEVMELLYDLADAVNFHDRREAMRRGALINSTEERAVMHHVLRMPRGYDFSIYGTPINGSSAHYGRAAGRGFQKSEGNVLLQNVHRVQEKIERFSNKVRSGEIRGVTGKRLKNFVCIGIGGSQLGAEFVHEAFRADPRAAKAAQGRTLRFLANVDPVDFYLTTKDLDPAETLIIVASKTFSTAETMLNARTVRKWLDDSLASISIKQADITAKHMIAVSSNPDLCKKFGILEQNVFGFWDWVGGRFSVCSAVGLVPLSLQFSFEVMEEFLAGAHDIDEHFFNAPPRDNIPVILGLLGVWNSTFLGYGTRALLPYAQALRRFPAHIQQVDMESNGKSVALDGTPLLHESGEILFGEPGTNGQHSFYQCLHQGRVVPADFIGFMESQQPFALEKEVANHDELMSNFFAQPDALAYGKTLVDLIQEGVPAPLRQHMVFAGNRPSSSILMTKLDVFAVGQLLALYEHRTAVQGFIWGINSFDQFGVELGKVMAKNVRTQITAARLRGVSVQGFNGSTTSLLELYLNHGKMMEHEE</sequence>
<name>A0A9N8H4Q2_9STRA</name>
<dbReference type="CDD" id="cd05016">
    <property type="entry name" value="SIS_PGI_2"/>
    <property type="match status" value="1"/>
</dbReference>
<dbReference type="GO" id="GO:0097367">
    <property type="term" value="F:carbohydrate derivative binding"/>
    <property type="evidence" value="ECO:0007669"/>
    <property type="project" value="InterPro"/>
</dbReference>
<evidence type="ECO:0000313" key="11">
    <source>
        <dbReference type="Proteomes" id="UP001153069"/>
    </source>
</evidence>
<feature type="chain" id="PRO_5040258991" description="Glucose-6-phosphate isomerase" evidence="9">
    <location>
        <begin position="24"/>
        <end position="658"/>
    </location>
</feature>
<evidence type="ECO:0000256" key="3">
    <source>
        <dbReference type="ARBA" id="ARBA00011952"/>
    </source>
</evidence>
<dbReference type="EC" id="5.3.1.9" evidence="3 8"/>
<keyword evidence="6 8" id="KW-0413">Isomerase</keyword>
<comment type="caution">
    <text evidence="10">The sequence shown here is derived from an EMBL/GenBank/DDBJ whole genome shotgun (WGS) entry which is preliminary data.</text>
</comment>
<proteinExistence type="inferred from homology"/>
<dbReference type="Gene3D" id="1.10.1390.10">
    <property type="match status" value="1"/>
</dbReference>
<dbReference type="InterPro" id="IPR018189">
    <property type="entry name" value="Phosphoglucose_isomerase_CS"/>
</dbReference>
<organism evidence="10 11">
    <name type="scientific">Seminavis robusta</name>
    <dbReference type="NCBI Taxonomy" id="568900"/>
    <lineage>
        <taxon>Eukaryota</taxon>
        <taxon>Sar</taxon>
        <taxon>Stramenopiles</taxon>
        <taxon>Ochrophyta</taxon>
        <taxon>Bacillariophyta</taxon>
        <taxon>Bacillariophyceae</taxon>
        <taxon>Bacillariophycidae</taxon>
        <taxon>Naviculales</taxon>
        <taxon>Naviculaceae</taxon>
        <taxon>Seminavis</taxon>
    </lineage>
</organism>
<dbReference type="HAMAP" id="MF_00473">
    <property type="entry name" value="G6P_isomerase"/>
    <property type="match status" value="1"/>
</dbReference>
<keyword evidence="5 8" id="KW-0324">Glycolysis</keyword>
<reference evidence="10" key="1">
    <citation type="submission" date="2020-06" db="EMBL/GenBank/DDBJ databases">
        <authorList>
            <consortium name="Plant Systems Biology data submission"/>
        </authorList>
    </citation>
    <scope>NUCLEOTIDE SEQUENCE</scope>
    <source>
        <strain evidence="10">D6</strain>
    </source>
</reference>
<comment type="pathway">
    <text evidence="1 8">Carbohydrate degradation; glycolysis; D-glyceraldehyde 3-phosphate and glycerone phosphate from D-glucose: step 2/4.</text>
</comment>
<evidence type="ECO:0000256" key="1">
    <source>
        <dbReference type="ARBA" id="ARBA00004926"/>
    </source>
</evidence>
<evidence type="ECO:0000256" key="6">
    <source>
        <dbReference type="ARBA" id="ARBA00023235"/>
    </source>
</evidence>
<comment type="catalytic activity">
    <reaction evidence="7 8">
        <text>alpha-D-glucose 6-phosphate = beta-D-fructose 6-phosphate</text>
        <dbReference type="Rhea" id="RHEA:11816"/>
        <dbReference type="ChEBI" id="CHEBI:57634"/>
        <dbReference type="ChEBI" id="CHEBI:58225"/>
        <dbReference type="EC" id="5.3.1.9"/>
    </reaction>
</comment>
<dbReference type="EMBL" id="CAICTM010000119">
    <property type="protein sequence ID" value="CAB9501863.1"/>
    <property type="molecule type" value="Genomic_DNA"/>
</dbReference>
<dbReference type="PANTHER" id="PTHR11469:SF1">
    <property type="entry name" value="GLUCOSE-6-PHOSPHATE ISOMERASE"/>
    <property type="match status" value="1"/>
</dbReference>
<dbReference type="GO" id="GO:0048029">
    <property type="term" value="F:monosaccharide binding"/>
    <property type="evidence" value="ECO:0007669"/>
    <property type="project" value="TreeGrafter"/>
</dbReference>
<dbReference type="GO" id="GO:0005829">
    <property type="term" value="C:cytosol"/>
    <property type="evidence" value="ECO:0007669"/>
    <property type="project" value="TreeGrafter"/>
</dbReference>
<evidence type="ECO:0000256" key="5">
    <source>
        <dbReference type="ARBA" id="ARBA00023152"/>
    </source>
</evidence>
<dbReference type="NCBIfam" id="NF001211">
    <property type="entry name" value="PRK00179.1"/>
    <property type="match status" value="1"/>
</dbReference>
<evidence type="ECO:0000256" key="7">
    <source>
        <dbReference type="ARBA" id="ARBA00029321"/>
    </source>
</evidence>
<dbReference type="InterPro" id="IPR035482">
    <property type="entry name" value="SIS_PGI_2"/>
</dbReference>
<protein>
    <recommendedName>
        <fullName evidence="3 8">Glucose-6-phosphate isomerase</fullName>
        <ecNumber evidence="3 8">5.3.1.9</ecNumber>
    </recommendedName>
</protein>
<evidence type="ECO:0000256" key="4">
    <source>
        <dbReference type="ARBA" id="ARBA00022432"/>
    </source>
</evidence>
<dbReference type="PANTHER" id="PTHR11469">
    <property type="entry name" value="GLUCOSE-6-PHOSPHATE ISOMERASE"/>
    <property type="match status" value="1"/>
</dbReference>
<dbReference type="CDD" id="cd05015">
    <property type="entry name" value="SIS_PGI_1"/>
    <property type="match status" value="1"/>
</dbReference>
<dbReference type="Gene3D" id="3.40.50.10490">
    <property type="entry name" value="Glucose-6-phosphate isomerase like protein, domain 1"/>
    <property type="match status" value="3"/>
</dbReference>
<dbReference type="PRINTS" id="PR00662">
    <property type="entry name" value="G6PISOMERASE"/>
</dbReference>
<dbReference type="PROSITE" id="PS51463">
    <property type="entry name" value="P_GLUCOSE_ISOMERASE_3"/>
    <property type="match status" value="1"/>
</dbReference>
<dbReference type="FunFam" id="3.40.50.10490:FF:000031">
    <property type="entry name" value="Glucose-6-phosphate isomerase"/>
    <property type="match status" value="1"/>
</dbReference>
<comment type="similarity">
    <text evidence="2 8">Belongs to the GPI family.</text>
</comment>
<keyword evidence="4 8" id="KW-0312">Gluconeogenesis</keyword>
<evidence type="ECO:0000256" key="8">
    <source>
        <dbReference type="RuleBase" id="RU000612"/>
    </source>
</evidence>
<keyword evidence="9" id="KW-0732">Signal</keyword>
<dbReference type="GO" id="GO:0051156">
    <property type="term" value="P:glucose 6-phosphate metabolic process"/>
    <property type="evidence" value="ECO:0007669"/>
    <property type="project" value="TreeGrafter"/>
</dbReference>